<dbReference type="RefSeq" id="WP_068549633.1">
    <property type="nucleotide sequence ID" value="NZ_AP013035.1"/>
</dbReference>
<dbReference type="InterPro" id="IPR023155">
    <property type="entry name" value="Cyt_c-552/4"/>
</dbReference>
<name>A0A0S3QTI6_THET7</name>
<feature type="domain" description="NapC/NirT cytochrome c N-terminal" evidence="2">
    <location>
        <begin position="165"/>
        <end position="237"/>
    </location>
</feature>
<dbReference type="Pfam" id="PF03264">
    <property type="entry name" value="Cytochrom_NNT"/>
    <property type="match status" value="1"/>
</dbReference>
<sequence length="441" mass="50173">MRRISVFLALFMLLAWTCQAAEMGKFKYRDFKKPKRCGACHKEIYHEWKESMMAKSFVHEWDDVEYFKLALPHAMKFEKVAGVKAGCIACHAPLAFLTGDIPPKQPKANTRANEGVSCEICHNITGTSEKVPYNFSYTIKPGKTKQAPRKGIKAPHPVEYNPFLKTPEFCATCHDEASPYGAWVKSTYREWKEGPYAKMGIRCQDCHMHYAPGHVTRRKVRENMAHHVFHGAHSPSKLKGAVELAIFSNKNEVKPGDTVKLSVTLFNAKVGHYIPSGSSEERMLWLEVWAIDATGKKWHIPVDKKGFKGEEYTIADPNALAYQAMGEIMGIKDFKGVKRDGDVPKGARIFRRPFFDPKGRMTICQWYTKDNTLVDYRIGPMEAKVETYTFKVPKDAKGPITIEAKMYYSLVPSSVGKFLKLPETEYRPVLVNEARYTINLK</sequence>
<dbReference type="OrthoDB" id="9814800at2"/>
<dbReference type="Gene3D" id="1.10.1130.10">
    <property type="entry name" value="Flavocytochrome C3, Chain A"/>
    <property type="match status" value="1"/>
</dbReference>
<evidence type="ECO:0000313" key="4">
    <source>
        <dbReference type="EMBL" id="BAT71636.1"/>
    </source>
</evidence>
<keyword evidence="1" id="KW-0732">Signal</keyword>
<evidence type="ECO:0000313" key="5">
    <source>
        <dbReference type="Proteomes" id="UP000063234"/>
    </source>
</evidence>
<dbReference type="EMBL" id="AP013035">
    <property type="protein sequence ID" value="BAT71636.1"/>
    <property type="molecule type" value="Genomic_DNA"/>
</dbReference>
<dbReference type="SUPFAM" id="SSF48695">
    <property type="entry name" value="Multiheme cytochromes"/>
    <property type="match status" value="1"/>
</dbReference>
<dbReference type="AlphaFoldDB" id="A0A0S3QTI6"/>
<keyword evidence="5" id="KW-1185">Reference proteome</keyword>
<accession>A0A0S3QTI6</accession>
<dbReference type="Proteomes" id="UP000063234">
    <property type="component" value="Chromosome"/>
</dbReference>
<dbReference type="KEGG" id="ttk:TST_0836"/>
<dbReference type="InterPro" id="IPR005126">
    <property type="entry name" value="NapC/NirT_cyt_c_N"/>
</dbReference>
<evidence type="ECO:0000259" key="2">
    <source>
        <dbReference type="Pfam" id="PF03264"/>
    </source>
</evidence>
<evidence type="ECO:0000256" key="1">
    <source>
        <dbReference type="SAM" id="SignalP"/>
    </source>
</evidence>
<dbReference type="Pfam" id="PF13435">
    <property type="entry name" value="Cytochrome_C554"/>
    <property type="match status" value="1"/>
</dbReference>
<proteinExistence type="predicted"/>
<feature type="domain" description="Cytochrome c-552/4" evidence="3">
    <location>
        <begin position="37"/>
        <end position="122"/>
    </location>
</feature>
<dbReference type="InterPro" id="IPR036280">
    <property type="entry name" value="Multihaem_cyt_sf"/>
</dbReference>
<protein>
    <submittedName>
        <fullName evidence="4">Uncharacterized protein</fullName>
    </submittedName>
</protein>
<feature type="signal peptide" evidence="1">
    <location>
        <begin position="1"/>
        <end position="20"/>
    </location>
</feature>
<evidence type="ECO:0000259" key="3">
    <source>
        <dbReference type="Pfam" id="PF13435"/>
    </source>
</evidence>
<reference evidence="5" key="1">
    <citation type="journal article" date="2018" name="Science">
        <title>A primordial and reversible TCA cycle in a facultatively chemolithoautotrophic thermophile.</title>
        <authorList>
            <person name="Nunoura T."/>
            <person name="Chikaraishi Y."/>
            <person name="Izaki R."/>
            <person name="Suwa T."/>
            <person name="Sato T."/>
            <person name="Harada T."/>
            <person name="Mori K."/>
            <person name="Kato Y."/>
            <person name="Miyazaki M."/>
            <person name="Shimamura S."/>
            <person name="Yanagawa K."/>
            <person name="Shuto A."/>
            <person name="Ohkouchi N."/>
            <person name="Fujita N."/>
            <person name="Takaki Y."/>
            <person name="Atomi H."/>
            <person name="Takai K."/>
        </authorList>
    </citation>
    <scope>NUCLEOTIDE SEQUENCE [LARGE SCALE GENOMIC DNA]</scope>
    <source>
        <strain evidence="5">DSM 17441 / JCM 13301 / NBRC 103674 / ABI70S6</strain>
    </source>
</reference>
<organism evidence="4 5">
    <name type="scientific">Thermosulfidibacter takaii (strain DSM 17441 / JCM 13301 / NBRC 103674 / ABI70S6)</name>
    <dbReference type="NCBI Taxonomy" id="1298851"/>
    <lineage>
        <taxon>Bacteria</taxon>
        <taxon>Pseudomonadati</taxon>
        <taxon>Thermosulfidibacterota</taxon>
        <taxon>Thermosulfidibacteria</taxon>
        <taxon>Thermosulfidibacterales</taxon>
        <taxon>Thermosulfidibacteraceae</taxon>
    </lineage>
</organism>
<dbReference type="STRING" id="1298851.TST_0836"/>
<gene>
    <name evidence="4" type="ORF">TST_0836</name>
</gene>
<feature type="chain" id="PRO_5006616398" evidence="1">
    <location>
        <begin position="21"/>
        <end position="441"/>
    </location>
</feature>